<accession>A0A0X8X3M9</accession>
<dbReference type="Proteomes" id="UP000218263">
    <property type="component" value="Chromosome"/>
</dbReference>
<evidence type="ECO:0000256" key="7">
    <source>
        <dbReference type="ARBA" id="ARBA00023136"/>
    </source>
</evidence>
<evidence type="ECO:0000313" key="9">
    <source>
        <dbReference type="Proteomes" id="UP000218263"/>
    </source>
</evidence>
<keyword evidence="6" id="KW-1133">Transmembrane helix</keyword>
<sequence length="368" mass="41696">MKQFLIFVKKEWLHIWRDRRTLFILIWMPIVQIILYGFALTNEVKNSNIAIFDQSQDQASTDISKEIAASRYFNLVKNVHSYQDVGATFRQGKIRLAIIFPVNFRYDLLHSNHAQIQLIADASDPNTANTLTNYAGSIINDYQQSLTNNEQLPYTIKTQVRMLYNPELKGAYSFVPGVMALVLMLVCTMMTSIAIVKEKEMGTMEVILVSPLKPFRIIIAKAVPYLFVSLLNITSILLLSVYVLDVPIVGSLWLLMAESTLFTITSLSLGILISNSAKTQQTAMFIAMMSLFLPTLLFSGFMFPIENMPVPMQVISNVVPSKWFYIIIKDIMIKGLGFTAVWKETLILVGMTMTLLGISIYNFKIRLA</sequence>
<dbReference type="InterPro" id="IPR047817">
    <property type="entry name" value="ABC2_TM_bact-type"/>
</dbReference>
<keyword evidence="3" id="KW-0813">Transport</keyword>
<protein>
    <submittedName>
        <fullName evidence="8">Inner membrane transport permease YbhR</fullName>
    </submittedName>
</protein>
<gene>
    <name evidence="8" type="primary">ybhR_2</name>
    <name evidence="8" type="ORF">MgSA37_03275</name>
</gene>
<dbReference type="GO" id="GO:0005886">
    <property type="term" value="C:plasma membrane"/>
    <property type="evidence" value="ECO:0007669"/>
    <property type="project" value="UniProtKB-SubCell"/>
</dbReference>
<dbReference type="PANTHER" id="PTHR30294">
    <property type="entry name" value="MEMBRANE COMPONENT OF ABC TRANSPORTER YHHJ-RELATED"/>
    <property type="match status" value="1"/>
</dbReference>
<reference evidence="8 9" key="1">
    <citation type="submission" date="2015-12" db="EMBL/GenBank/DDBJ databases">
        <title>Genome sequence of Mucilaginibacter gotjawali.</title>
        <authorList>
            <person name="Lee J.S."/>
            <person name="Lee K.C."/>
            <person name="Kim K.K."/>
            <person name="Lee B.W."/>
        </authorList>
    </citation>
    <scope>NUCLEOTIDE SEQUENCE [LARGE SCALE GENOMIC DNA]</scope>
    <source>
        <strain evidence="8 9">SA3-7</strain>
    </source>
</reference>
<comment type="similarity">
    <text evidence="2">Belongs to the ABC-2 integral membrane protein family.</text>
</comment>
<evidence type="ECO:0000256" key="6">
    <source>
        <dbReference type="ARBA" id="ARBA00022989"/>
    </source>
</evidence>
<organism evidence="8 9">
    <name type="scientific">Mucilaginibacter gotjawali</name>
    <dbReference type="NCBI Taxonomy" id="1550579"/>
    <lineage>
        <taxon>Bacteria</taxon>
        <taxon>Pseudomonadati</taxon>
        <taxon>Bacteroidota</taxon>
        <taxon>Sphingobacteriia</taxon>
        <taxon>Sphingobacteriales</taxon>
        <taxon>Sphingobacteriaceae</taxon>
        <taxon>Mucilaginibacter</taxon>
    </lineage>
</organism>
<evidence type="ECO:0000256" key="3">
    <source>
        <dbReference type="ARBA" id="ARBA00022448"/>
    </source>
</evidence>
<dbReference type="RefSeq" id="WP_096353271.1">
    <property type="nucleotide sequence ID" value="NZ_AP017313.1"/>
</dbReference>
<evidence type="ECO:0000256" key="2">
    <source>
        <dbReference type="ARBA" id="ARBA00007783"/>
    </source>
</evidence>
<dbReference type="OrthoDB" id="9808686at2"/>
<keyword evidence="9" id="KW-1185">Reference proteome</keyword>
<keyword evidence="4" id="KW-1003">Cell membrane</keyword>
<evidence type="ECO:0000256" key="5">
    <source>
        <dbReference type="ARBA" id="ARBA00022692"/>
    </source>
</evidence>
<name>A0A0X8X3M9_9SPHI</name>
<evidence type="ECO:0000256" key="4">
    <source>
        <dbReference type="ARBA" id="ARBA00022475"/>
    </source>
</evidence>
<proteinExistence type="inferred from homology"/>
<evidence type="ECO:0000313" key="8">
    <source>
        <dbReference type="EMBL" id="BAU55094.1"/>
    </source>
</evidence>
<dbReference type="Gene3D" id="3.40.1710.10">
    <property type="entry name" value="abc type-2 transporter like domain"/>
    <property type="match status" value="1"/>
</dbReference>
<dbReference type="InterPro" id="IPR013525">
    <property type="entry name" value="ABC2_TM"/>
</dbReference>
<evidence type="ECO:0000256" key="1">
    <source>
        <dbReference type="ARBA" id="ARBA00004651"/>
    </source>
</evidence>
<comment type="subcellular location">
    <subcellularLocation>
        <location evidence="1">Cell membrane</location>
        <topology evidence="1">Multi-pass membrane protein</topology>
    </subcellularLocation>
</comment>
<dbReference type="EMBL" id="AP017313">
    <property type="protein sequence ID" value="BAU55094.1"/>
    <property type="molecule type" value="Genomic_DNA"/>
</dbReference>
<keyword evidence="7" id="KW-0472">Membrane</keyword>
<dbReference type="InterPro" id="IPR051449">
    <property type="entry name" value="ABC-2_transporter_component"/>
</dbReference>
<dbReference type="AlphaFoldDB" id="A0A0X8X3M9"/>
<dbReference type="PANTHER" id="PTHR30294:SF29">
    <property type="entry name" value="MULTIDRUG ABC TRANSPORTER PERMEASE YBHS-RELATED"/>
    <property type="match status" value="1"/>
</dbReference>
<dbReference type="Pfam" id="PF12698">
    <property type="entry name" value="ABC2_membrane_3"/>
    <property type="match status" value="1"/>
</dbReference>
<dbReference type="PROSITE" id="PS51012">
    <property type="entry name" value="ABC_TM2"/>
    <property type="match status" value="1"/>
</dbReference>
<dbReference type="GO" id="GO:0140359">
    <property type="term" value="F:ABC-type transporter activity"/>
    <property type="evidence" value="ECO:0007669"/>
    <property type="project" value="InterPro"/>
</dbReference>
<dbReference type="KEGG" id="mgot:MgSA37_03275"/>
<keyword evidence="5" id="KW-0812">Transmembrane</keyword>